<accession>A0A9D4P7Z0</accession>
<dbReference type="EMBL" id="SDOV01000001">
    <property type="protein sequence ID" value="KAH7645873.1"/>
    <property type="molecule type" value="Genomic_DNA"/>
</dbReference>
<protein>
    <submittedName>
        <fullName evidence="1">Uncharacterized protein</fullName>
    </submittedName>
</protein>
<dbReference type="AlphaFoldDB" id="A0A9D4P7Z0"/>
<evidence type="ECO:0000313" key="1">
    <source>
        <dbReference type="EMBL" id="KAH7645873.1"/>
    </source>
</evidence>
<proteinExistence type="predicted"/>
<gene>
    <name evidence="1" type="ORF">HUG17_1411</name>
</gene>
<reference evidence="1" key="2">
    <citation type="journal article" date="2021" name="World Allergy Organ. J.">
        <title>Chromosome-level assembly of Dermatophagoides farinae genome and transcriptome reveals two novel allergens Der f 37 and Der f 39.</title>
        <authorList>
            <person name="Chen J."/>
            <person name="Cai Z."/>
            <person name="Fan D."/>
            <person name="Hu J."/>
            <person name="Hou Y."/>
            <person name="He Y."/>
            <person name="Zhang Z."/>
            <person name="Zhao Z."/>
            <person name="Gao P."/>
            <person name="Hu W."/>
            <person name="Sun J."/>
            <person name="Li J."/>
            <person name="Ji K."/>
        </authorList>
    </citation>
    <scope>NUCLEOTIDE SEQUENCE</scope>
    <source>
        <strain evidence="1">JKM2019</strain>
    </source>
</reference>
<organism evidence="1">
    <name type="scientific">Dermatophagoides farinae</name>
    <name type="common">American house dust mite</name>
    <dbReference type="NCBI Taxonomy" id="6954"/>
    <lineage>
        <taxon>Eukaryota</taxon>
        <taxon>Metazoa</taxon>
        <taxon>Ecdysozoa</taxon>
        <taxon>Arthropoda</taxon>
        <taxon>Chelicerata</taxon>
        <taxon>Arachnida</taxon>
        <taxon>Acari</taxon>
        <taxon>Acariformes</taxon>
        <taxon>Sarcoptiformes</taxon>
        <taxon>Astigmata</taxon>
        <taxon>Psoroptidia</taxon>
        <taxon>Analgoidea</taxon>
        <taxon>Pyroglyphidae</taxon>
        <taxon>Dermatophagoidinae</taxon>
        <taxon>Dermatophagoides</taxon>
    </lineage>
</organism>
<name>A0A9D4P7Z0_DERFA</name>
<sequence>MAWNNLFLLQMSSNDHNNDEMIQSLEKSLIKTTSTSLIVTKASTLVTTTAATTTSTSIRFDWNKLSSDSSAFNSSDDNPFTFDVLFNQE</sequence>
<dbReference type="Proteomes" id="UP000828236">
    <property type="component" value="Unassembled WGS sequence"/>
</dbReference>
<reference evidence="1" key="1">
    <citation type="submission" date="2020-06" db="EMBL/GenBank/DDBJ databases">
        <authorList>
            <person name="Ji K."/>
            <person name="Li J."/>
        </authorList>
    </citation>
    <scope>NUCLEOTIDE SEQUENCE</scope>
    <source>
        <strain evidence="1">JKM2019</strain>
        <tissue evidence="1">Whole body</tissue>
    </source>
</reference>
<comment type="caution">
    <text evidence="1">The sequence shown here is derived from an EMBL/GenBank/DDBJ whole genome shotgun (WGS) entry which is preliminary data.</text>
</comment>